<dbReference type="EMBL" id="JASSZA010000016">
    <property type="protein sequence ID" value="KAK2091826.1"/>
    <property type="molecule type" value="Genomic_DNA"/>
</dbReference>
<sequence>MRIHACRVSSQPGQIKAARDKKLWWTEKELEGTRIAWSPTASSVGMHLNWEGSLKDDDQASWLAPMPWSLEEQVSEGRGFMSSLFSALADCEDTRMKGTVPCVSADPNITVETLEAHQLRVRFTLPDHKNSTSDPTPCSLYAALEGAVTTECSLIWAGVL</sequence>
<evidence type="ECO:0000313" key="1">
    <source>
        <dbReference type="EMBL" id="KAK2091826.1"/>
    </source>
</evidence>
<organism evidence="1 2">
    <name type="scientific">Saguinus oedipus</name>
    <name type="common">Cotton-top tamarin</name>
    <name type="synonym">Oedipomidas oedipus</name>
    <dbReference type="NCBI Taxonomy" id="9490"/>
    <lineage>
        <taxon>Eukaryota</taxon>
        <taxon>Metazoa</taxon>
        <taxon>Chordata</taxon>
        <taxon>Craniata</taxon>
        <taxon>Vertebrata</taxon>
        <taxon>Euteleostomi</taxon>
        <taxon>Mammalia</taxon>
        <taxon>Eutheria</taxon>
        <taxon>Euarchontoglires</taxon>
        <taxon>Primates</taxon>
        <taxon>Haplorrhini</taxon>
        <taxon>Platyrrhini</taxon>
        <taxon>Cebidae</taxon>
        <taxon>Callitrichinae</taxon>
        <taxon>Saguinus</taxon>
    </lineage>
</organism>
<comment type="caution">
    <text evidence="1">The sequence shown here is derived from an EMBL/GenBank/DDBJ whole genome shotgun (WGS) entry which is preliminary data.</text>
</comment>
<proteinExistence type="predicted"/>
<keyword evidence="2" id="KW-1185">Reference proteome</keyword>
<accession>A0ABQ9U485</accession>
<evidence type="ECO:0000313" key="2">
    <source>
        <dbReference type="Proteomes" id="UP001266305"/>
    </source>
</evidence>
<protein>
    <submittedName>
        <fullName evidence="1">Uncharacterized protein</fullName>
    </submittedName>
</protein>
<dbReference type="Proteomes" id="UP001266305">
    <property type="component" value="Unassembled WGS sequence"/>
</dbReference>
<gene>
    <name evidence="1" type="ORF">P7K49_031110</name>
</gene>
<reference evidence="1 2" key="1">
    <citation type="submission" date="2023-05" db="EMBL/GenBank/DDBJ databases">
        <title>B98-5 Cell Line De Novo Hybrid Assembly: An Optical Mapping Approach.</title>
        <authorList>
            <person name="Kananen K."/>
            <person name="Auerbach J.A."/>
            <person name="Kautto E."/>
            <person name="Blachly J.S."/>
        </authorList>
    </citation>
    <scope>NUCLEOTIDE SEQUENCE [LARGE SCALE GENOMIC DNA]</scope>
    <source>
        <strain evidence="1">B95-8</strain>
        <tissue evidence="1">Cell line</tissue>
    </source>
</reference>
<name>A0ABQ9U485_SAGOE</name>